<evidence type="ECO:0000313" key="4">
    <source>
        <dbReference type="Proteomes" id="UP001195914"/>
    </source>
</evidence>
<dbReference type="Pfam" id="PF08059">
    <property type="entry name" value="SEP"/>
    <property type="match status" value="1"/>
</dbReference>
<accession>A0AAD9GJL1</accession>
<feature type="domain" description="Ubiquitin-like" evidence="1">
    <location>
        <begin position="127"/>
        <end position="184"/>
    </location>
</feature>
<dbReference type="PROSITE" id="PS51399">
    <property type="entry name" value="SEP"/>
    <property type="match status" value="1"/>
</dbReference>
<dbReference type="PANTHER" id="PTHR23333">
    <property type="entry name" value="UBX DOMAIN CONTAINING PROTEIN"/>
    <property type="match status" value="1"/>
</dbReference>
<dbReference type="InterPro" id="IPR000626">
    <property type="entry name" value="Ubiquitin-like_dom"/>
</dbReference>
<dbReference type="PROSITE" id="PS50053">
    <property type="entry name" value="UBIQUITIN_2"/>
    <property type="match status" value="1"/>
</dbReference>
<dbReference type="GO" id="GO:0005634">
    <property type="term" value="C:nucleus"/>
    <property type="evidence" value="ECO:0007669"/>
    <property type="project" value="TreeGrafter"/>
</dbReference>
<dbReference type="Gene3D" id="3.10.20.90">
    <property type="entry name" value="Phosphatidylinositol 3-kinase Catalytic Subunit, Chain A, domain 1"/>
    <property type="match status" value="1"/>
</dbReference>
<dbReference type="Proteomes" id="UP001195914">
    <property type="component" value="Unassembled WGS sequence"/>
</dbReference>
<dbReference type="GO" id="GO:0061025">
    <property type="term" value="P:membrane fusion"/>
    <property type="evidence" value="ECO:0007669"/>
    <property type="project" value="TreeGrafter"/>
</dbReference>
<evidence type="ECO:0000313" key="3">
    <source>
        <dbReference type="EMBL" id="KAK1939604.1"/>
    </source>
</evidence>
<feature type="domain" description="SEP" evidence="2">
    <location>
        <begin position="32"/>
        <end position="97"/>
    </location>
</feature>
<dbReference type="SUPFAM" id="SSF102848">
    <property type="entry name" value="NSFL1 (p97 ATPase) cofactor p47, SEP domain"/>
    <property type="match status" value="1"/>
</dbReference>
<dbReference type="GO" id="GO:0031468">
    <property type="term" value="P:nuclear membrane reassembly"/>
    <property type="evidence" value="ECO:0007669"/>
    <property type="project" value="TreeGrafter"/>
</dbReference>
<dbReference type="SUPFAM" id="SSF54236">
    <property type="entry name" value="Ubiquitin-like"/>
    <property type="match status" value="1"/>
</dbReference>
<proteinExistence type="predicted"/>
<sequence>MSNIRSFADFPEDSNDRSYRFAGGHNSAIGLEEGHKIHLYEEGFTVNDGPFRSLSNPENVLFLSSVRNGIAPPELQCQGKDIPISFIDESHKHYDPPRSQSYIPTPSTRVHATPLDISLNTDSGNTTTIHLKLFDNRRINLTVSTETTLGELRSFISRQSGVPQGRFRILHGFPPCDISGKDMETLHDTDLLGCAMTQQLIS</sequence>
<dbReference type="SMART" id="SM00553">
    <property type="entry name" value="SEP"/>
    <property type="match status" value="1"/>
</dbReference>
<evidence type="ECO:0000259" key="2">
    <source>
        <dbReference type="PROSITE" id="PS51399"/>
    </source>
</evidence>
<keyword evidence="4" id="KW-1185">Reference proteome</keyword>
<organism evidence="3 4">
    <name type="scientific">Babesia divergens</name>
    <dbReference type="NCBI Taxonomy" id="32595"/>
    <lineage>
        <taxon>Eukaryota</taxon>
        <taxon>Sar</taxon>
        <taxon>Alveolata</taxon>
        <taxon>Apicomplexa</taxon>
        <taxon>Aconoidasida</taxon>
        <taxon>Piroplasmida</taxon>
        <taxon>Babesiidae</taxon>
        <taxon>Babesia</taxon>
    </lineage>
</organism>
<dbReference type="InterPro" id="IPR029071">
    <property type="entry name" value="Ubiquitin-like_domsf"/>
</dbReference>
<evidence type="ECO:0008006" key="5">
    <source>
        <dbReference type="Google" id="ProtNLM"/>
    </source>
</evidence>
<dbReference type="Gene3D" id="3.30.420.210">
    <property type="entry name" value="SEP domain"/>
    <property type="match status" value="1"/>
</dbReference>
<dbReference type="GO" id="GO:0043130">
    <property type="term" value="F:ubiquitin binding"/>
    <property type="evidence" value="ECO:0007669"/>
    <property type="project" value="TreeGrafter"/>
</dbReference>
<dbReference type="GO" id="GO:0000045">
    <property type="term" value="P:autophagosome assembly"/>
    <property type="evidence" value="ECO:0007669"/>
    <property type="project" value="TreeGrafter"/>
</dbReference>
<protein>
    <recommendedName>
        <fullName evidence="5">Ubiquitin-like domain-containing protein</fullName>
    </recommendedName>
</protein>
<dbReference type="GO" id="GO:0007030">
    <property type="term" value="P:Golgi organization"/>
    <property type="evidence" value="ECO:0007669"/>
    <property type="project" value="TreeGrafter"/>
</dbReference>
<evidence type="ECO:0000259" key="1">
    <source>
        <dbReference type="PROSITE" id="PS50053"/>
    </source>
</evidence>
<dbReference type="InterPro" id="IPR036241">
    <property type="entry name" value="NSFL1C_SEP_dom_sf"/>
</dbReference>
<reference evidence="3" key="2">
    <citation type="submission" date="2021-05" db="EMBL/GenBank/DDBJ databases">
        <authorList>
            <person name="Pain A."/>
        </authorList>
    </citation>
    <scope>NUCLEOTIDE SEQUENCE</scope>
    <source>
        <strain evidence="3">1802A</strain>
    </source>
</reference>
<dbReference type="EMBL" id="JAHBMH010000007">
    <property type="protein sequence ID" value="KAK1939604.1"/>
    <property type="molecule type" value="Genomic_DNA"/>
</dbReference>
<dbReference type="PANTHER" id="PTHR23333:SF20">
    <property type="entry name" value="NSFL1 COFACTOR P47"/>
    <property type="match status" value="1"/>
</dbReference>
<dbReference type="AlphaFoldDB" id="A0AAD9GJL1"/>
<reference evidence="3" key="1">
    <citation type="journal article" date="2014" name="Nucleic Acids Res.">
        <title>The evolutionary dynamics of variant antigen genes in Babesia reveal a history of genomic innovation underlying host-parasite interaction.</title>
        <authorList>
            <person name="Jackson A.P."/>
            <person name="Otto T.D."/>
            <person name="Darby A."/>
            <person name="Ramaprasad A."/>
            <person name="Xia D."/>
            <person name="Echaide I.E."/>
            <person name="Farber M."/>
            <person name="Gahlot S."/>
            <person name="Gamble J."/>
            <person name="Gupta D."/>
            <person name="Gupta Y."/>
            <person name="Jackson L."/>
            <person name="Malandrin L."/>
            <person name="Malas T.B."/>
            <person name="Moussa E."/>
            <person name="Nair M."/>
            <person name="Reid A.J."/>
            <person name="Sanders M."/>
            <person name="Sharma J."/>
            <person name="Tracey A."/>
            <person name="Quail M.A."/>
            <person name="Weir W."/>
            <person name="Wastling J.M."/>
            <person name="Hall N."/>
            <person name="Willadsen P."/>
            <person name="Lingelbach K."/>
            <person name="Shiels B."/>
            <person name="Tait A."/>
            <person name="Berriman M."/>
            <person name="Allred D.R."/>
            <person name="Pain A."/>
        </authorList>
    </citation>
    <scope>NUCLEOTIDE SEQUENCE</scope>
    <source>
        <strain evidence="3">1802A</strain>
    </source>
</reference>
<dbReference type="GO" id="GO:0005829">
    <property type="term" value="C:cytosol"/>
    <property type="evidence" value="ECO:0007669"/>
    <property type="project" value="TreeGrafter"/>
</dbReference>
<dbReference type="GO" id="GO:0043161">
    <property type="term" value="P:proteasome-mediated ubiquitin-dependent protein catabolic process"/>
    <property type="evidence" value="ECO:0007669"/>
    <property type="project" value="TreeGrafter"/>
</dbReference>
<gene>
    <name evidence="3" type="ORF">X943_001452</name>
</gene>
<name>A0AAD9GJL1_BABDI</name>
<comment type="caution">
    <text evidence="3">The sequence shown here is derived from an EMBL/GenBank/DDBJ whole genome shotgun (WGS) entry which is preliminary data.</text>
</comment>
<dbReference type="InterPro" id="IPR012989">
    <property type="entry name" value="SEP_domain"/>
</dbReference>